<keyword evidence="3" id="KW-0808">Transferase</keyword>
<evidence type="ECO:0000313" key="3">
    <source>
        <dbReference type="EMBL" id="WOD19890.1"/>
    </source>
</evidence>
<keyword evidence="4" id="KW-1185">Reference proteome</keyword>
<protein>
    <submittedName>
        <fullName evidence="3">Acyltransferase</fullName>
        <ecNumber evidence="3">2.3.-.-</ecNumber>
    </submittedName>
</protein>
<feature type="transmembrane region" description="Helical" evidence="1">
    <location>
        <begin position="100"/>
        <end position="119"/>
    </location>
</feature>
<keyword evidence="1" id="KW-1133">Transmembrane helix</keyword>
<dbReference type="PANTHER" id="PTHR23028:SF53">
    <property type="entry name" value="ACYL_TRANSF_3 DOMAIN-CONTAINING PROTEIN"/>
    <property type="match status" value="1"/>
</dbReference>
<dbReference type="Proteomes" id="UP001302652">
    <property type="component" value="Chromosome 1"/>
</dbReference>
<dbReference type="EMBL" id="CP136513">
    <property type="protein sequence ID" value="WOD19890.1"/>
    <property type="molecule type" value="Genomic_DNA"/>
</dbReference>
<reference evidence="3 4" key="1">
    <citation type="submission" date="2023-10" db="EMBL/GenBank/DDBJ databases">
        <title>Surface-active antibiotics is a multifunctional adaptation for post-fire microbes.</title>
        <authorList>
            <person name="Liu M.D."/>
            <person name="Du Y."/>
            <person name="Koupaei S.K."/>
            <person name="Kim N.R."/>
            <person name="Zhang W."/>
            <person name="Traxler M.F."/>
        </authorList>
    </citation>
    <scope>NUCLEOTIDE SEQUENCE [LARGE SCALE GENOMIC DNA]</scope>
    <source>
        <strain evidence="3 4">F3</strain>
    </source>
</reference>
<dbReference type="InterPro" id="IPR002656">
    <property type="entry name" value="Acyl_transf_3_dom"/>
</dbReference>
<keyword evidence="1" id="KW-0472">Membrane</keyword>
<name>A0ABZ0ESJ8_9BURK</name>
<dbReference type="InterPro" id="IPR050879">
    <property type="entry name" value="Acyltransferase_3"/>
</dbReference>
<evidence type="ECO:0000259" key="2">
    <source>
        <dbReference type="Pfam" id="PF01757"/>
    </source>
</evidence>
<dbReference type="EC" id="2.3.-.-" evidence="3"/>
<organism evidence="3 4">
    <name type="scientific">Paraburkholderia kirstenboschensis</name>
    <dbReference type="NCBI Taxonomy" id="1245436"/>
    <lineage>
        <taxon>Bacteria</taxon>
        <taxon>Pseudomonadati</taxon>
        <taxon>Pseudomonadota</taxon>
        <taxon>Betaproteobacteria</taxon>
        <taxon>Burkholderiales</taxon>
        <taxon>Burkholderiaceae</taxon>
        <taxon>Paraburkholderia</taxon>
    </lineage>
</organism>
<sequence length="407" mass="45157">MRGENLATVFGGKRNDDIEILRGVAIVFVVADHLLGFWNIEGLQSALSDYVSLWGGVDLFFAISGFVITQSLLRSLTGLQSVQDRVRTLVSFWIKRVWRLWPAAWLWLVLPFVIALMAMPEMRHDANLRANVSFLFGGILNVVNIQQWAYWHHHGMQSLSASPYWSLSLEEQFYLLCAPLLLFVPRKWVIALLVFAIAVQFPIARIANSDDLAWFIRSDAFAWGVLLSLFASNRVLMSLVEPTLLRSGWFALPFVVFLLASVAVMPQLMYALPFGVGLMAALSGLLVFIASYDKGYLGLHGCIARLLSWVGDRSYAIYLVNGPVIALGLRLSPFSGMDRANTTDLLLLTGVFLSCTLVLAELTYRLIEVPARLHGRKLARAYGQAASARGRYEPAAAGNTAREAESG</sequence>
<feature type="transmembrane region" description="Helical" evidence="1">
    <location>
        <begin position="20"/>
        <end position="38"/>
    </location>
</feature>
<dbReference type="GO" id="GO:0016746">
    <property type="term" value="F:acyltransferase activity"/>
    <property type="evidence" value="ECO:0007669"/>
    <property type="project" value="UniProtKB-KW"/>
</dbReference>
<evidence type="ECO:0000256" key="1">
    <source>
        <dbReference type="SAM" id="Phobius"/>
    </source>
</evidence>
<feature type="transmembrane region" description="Helical" evidence="1">
    <location>
        <begin position="212"/>
        <end position="231"/>
    </location>
</feature>
<keyword evidence="1" id="KW-0812">Transmembrane</keyword>
<feature type="transmembrane region" description="Helical" evidence="1">
    <location>
        <begin position="188"/>
        <end position="206"/>
    </location>
</feature>
<feature type="transmembrane region" description="Helical" evidence="1">
    <location>
        <begin position="270"/>
        <end position="290"/>
    </location>
</feature>
<feature type="transmembrane region" description="Helical" evidence="1">
    <location>
        <begin position="243"/>
        <end position="264"/>
    </location>
</feature>
<feature type="transmembrane region" description="Helical" evidence="1">
    <location>
        <begin position="50"/>
        <end position="73"/>
    </location>
</feature>
<feature type="transmembrane region" description="Helical" evidence="1">
    <location>
        <begin position="131"/>
        <end position="151"/>
    </location>
</feature>
<dbReference type="PANTHER" id="PTHR23028">
    <property type="entry name" value="ACETYLTRANSFERASE"/>
    <property type="match status" value="1"/>
</dbReference>
<accession>A0ABZ0ESJ8</accession>
<gene>
    <name evidence="3" type="ORF">RW095_27155</name>
</gene>
<proteinExistence type="predicted"/>
<keyword evidence="3" id="KW-0012">Acyltransferase</keyword>
<evidence type="ECO:0000313" key="4">
    <source>
        <dbReference type="Proteomes" id="UP001302652"/>
    </source>
</evidence>
<dbReference type="RefSeq" id="WP_317021901.1">
    <property type="nucleotide sequence ID" value="NZ_CP136513.1"/>
</dbReference>
<dbReference type="Pfam" id="PF01757">
    <property type="entry name" value="Acyl_transf_3"/>
    <property type="match status" value="1"/>
</dbReference>
<feature type="domain" description="Acyltransferase 3" evidence="2">
    <location>
        <begin position="16"/>
        <end position="358"/>
    </location>
</feature>
<feature type="transmembrane region" description="Helical" evidence="1">
    <location>
        <begin position="345"/>
        <end position="367"/>
    </location>
</feature>
<feature type="transmembrane region" description="Helical" evidence="1">
    <location>
        <begin position="315"/>
        <end position="333"/>
    </location>
</feature>